<dbReference type="Pfam" id="PF18142">
    <property type="entry name" value="SLATT_fungal"/>
    <property type="match status" value="1"/>
</dbReference>
<feature type="transmembrane region" description="Helical" evidence="2">
    <location>
        <begin position="154"/>
        <end position="173"/>
    </location>
</feature>
<feature type="region of interest" description="Disordered" evidence="1">
    <location>
        <begin position="1"/>
        <end position="32"/>
    </location>
</feature>
<organism evidence="4 5">
    <name type="scientific">Eutypa lata (strain UCR-EL1)</name>
    <name type="common">Grapevine dieback disease fungus</name>
    <name type="synonym">Eutypa armeniacae</name>
    <dbReference type="NCBI Taxonomy" id="1287681"/>
    <lineage>
        <taxon>Eukaryota</taxon>
        <taxon>Fungi</taxon>
        <taxon>Dikarya</taxon>
        <taxon>Ascomycota</taxon>
        <taxon>Pezizomycotina</taxon>
        <taxon>Sordariomycetes</taxon>
        <taxon>Xylariomycetidae</taxon>
        <taxon>Xylariales</taxon>
        <taxon>Diatrypaceae</taxon>
        <taxon>Eutypa</taxon>
    </lineage>
</organism>
<gene>
    <name evidence="4" type="ORF">UCREL1_6892</name>
</gene>
<accession>M7T8K0</accession>
<dbReference type="NCBIfam" id="NF033635">
    <property type="entry name" value="SLATT_fungal"/>
    <property type="match status" value="1"/>
</dbReference>
<keyword evidence="2" id="KW-0472">Membrane</keyword>
<evidence type="ECO:0000256" key="1">
    <source>
        <dbReference type="SAM" id="MobiDB-lite"/>
    </source>
</evidence>
<protein>
    <submittedName>
        <fullName evidence="4">Putative c6 transcription factor protein</fullName>
    </submittedName>
</protein>
<keyword evidence="2" id="KW-0812">Transmembrane</keyword>
<evidence type="ECO:0000256" key="2">
    <source>
        <dbReference type="SAM" id="Phobius"/>
    </source>
</evidence>
<dbReference type="AlphaFoldDB" id="M7T8K0"/>
<dbReference type="eggNOG" id="ENOG502RJMA">
    <property type="taxonomic scope" value="Eukaryota"/>
</dbReference>
<proteinExistence type="predicted"/>
<dbReference type="Proteomes" id="UP000012174">
    <property type="component" value="Unassembled WGS sequence"/>
</dbReference>
<feature type="region of interest" description="Disordered" evidence="1">
    <location>
        <begin position="251"/>
        <end position="274"/>
    </location>
</feature>
<dbReference type="HOGENOM" id="CLU_080475_2_0_1"/>
<feature type="compositionally biased region" description="Polar residues" evidence="1">
    <location>
        <begin position="1"/>
        <end position="17"/>
    </location>
</feature>
<keyword evidence="2" id="KW-1133">Transmembrane helix</keyword>
<feature type="domain" description="SMODS and SLOG-associating 2TM effector" evidence="3">
    <location>
        <begin position="110"/>
        <end position="230"/>
    </location>
</feature>
<feature type="transmembrane region" description="Helical" evidence="2">
    <location>
        <begin position="129"/>
        <end position="148"/>
    </location>
</feature>
<dbReference type="EMBL" id="KB706702">
    <property type="protein sequence ID" value="EMR66126.1"/>
    <property type="molecule type" value="Genomic_DNA"/>
</dbReference>
<dbReference type="PANTHER" id="PTHR38793:SF1">
    <property type="entry name" value="SMODS AND SLOG-ASSOCIATING 2TM EFFECTOR DOMAIN-CONTAINING PROTEIN"/>
    <property type="match status" value="1"/>
</dbReference>
<evidence type="ECO:0000259" key="3">
    <source>
        <dbReference type="Pfam" id="PF18142"/>
    </source>
</evidence>
<sequence length="274" mass="30102">MSTTLFLSPGTPQSHSHPGNRADDVASASAAGRFGPGLNPLLNSAGGNIPYDDQDDPPERRQYRLLSHEEWVRFCRGVGVFKDDRSEEVTCPTCALWPAKGFRDGLYQDVLIQETKYAYLYYSLSLSKWVLLLLQIALGSILTALGSFASQLGIPITVIAAINTGVAGVLALLHNSGLPERFRSDRNEFRNVEEHIKYIVETALVLADEGGGDVNEALAGCFERYRAARQSVENNIPAFYTRATPTNARGGFASQYFSPSSSLPPPPHKRRRTR</sequence>
<dbReference type="OrthoDB" id="5398270at2759"/>
<dbReference type="InterPro" id="IPR041622">
    <property type="entry name" value="SLATT_fungi"/>
</dbReference>
<name>M7T8K0_EUTLA</name>
<evidence type="ECO:0000313" key="4">
    <source>
        <dbReference type="EMBL" id="EMR66126.1"/>
    </source>
</evidence>
<dbReference type="KEGG" id="ela:UCREL1_6892"/>
<evidence type="ECO:0000313" key="5">
    <source>
        <dbReference type="Proteomes" id="UP000012174"/>
    </source>
</evidence>
<keyword evidence="5" id="KW-1185">Reference proteome</keyword>
<reference evidence="5" key="1">
    <citation type="journal article" date="2013" name="Genome Announc.">
        <title>Draft genome sequence of the grapevine dieback fungus Eutypa lata UCR-EL1.</title>
        <authorList>
            <person name="Blanco-Ulate B."/>
            <person name="Rolshausen P.E."/>
            <person name="Cantu D."/>
        </authorList>
    </citation>
    <scope>NUCLEOTIDE SEQUENCE [LARGE SCALE GENOMIC DNA]</scope>
    <source>
        <strain evidence="5">UCR-EL1</strain>
    </source>
</reference>
<dbReference type="PANTHER" id="PTHR38793">
    <property type="entry name" value="SLATT_FUNGAL DOMAIN-CONTAINING PROTEIN-RELATED"/>
    <property type="match status" value="1"/>
</dbReference>
<dbReference type="OMA" id="ECFDLYQ"/>